<reference evidence="3" key="1">
    <citation type="submission" date="2016-04" db="EMBL/GenBank/DDBJ databases">
        <title>Cephalotus genome sequencing.</title>
        <authorList>
            <person name="Fukushima K."/>
            <person name="Hasebe M."/>
            <person name="Fang X."/>
        </authorList>
    </citation>
    <scope>NUCLEOTIDE SEQUENCE [LARGE SCALE GENOMIC DNA]</scope>
    <source>
        <strain evidence="3">cv. St1</strain>
    </source>
</reference>
<comment type="caution">
    <text evidence="2">The sequence shown here is derived from an EMBL/GenBank/DDBJ whole genome shotgun (WGS) entry which is preliminary data.</text>
</comment>
<keyword evidence="3" id="KW-1185">Reference proteome</keyword>
<evidence type="ECO:0000256" key="1">
    <source>
        <dbReference type="SAM" id="MobiDB-lite"/>
    </source>
</evidence>
<name>A0A1Q3CSN1_CEPFO</name>
<sequence>RCRSYRYQRKTSPCLGRAIQDQKGPPPRNIQT</sequence>
<accession>A0A1Q3CSN1</accession>
<dbReference type="Proteomes" id="UP000187406">
    <property type="component" value="Unassembled WGS sequence"/>
</dbReference>
<organism evidence="2 3">
    <name type="scientific">Cephalotus follicularis</name>
    <name type="common">Albany pitcher plant</name>
    <dbReference type="NCBI Taxonomy" id="3775"/>
    <lineage>
        <taxon>Eukaryota</taxon>
        <taxon>Viridiplantae</taxon>
        <taxon>Streptophyta</taxon>
        <taxon>Embryophyta</taxon>
        <taxon>Tracheophyta</taxon>
        <taxon>Spermatophyta</taxon>
        <taxon>Magnoliopsida</taxon>
        <taxon>eudicotyledons</taxon>
        <taxon>Gunneridae</taxon>
        <taxon>Pentapetalae</taxon>
        <taxon>rosids</taxon>
        <taxon>fabids</taxon>
        <taxon>Oxalidales</taxon>
        <taxon>Cephalotaceae</taxon>
        <taxon>Cephalotus</taxon>
    </lineage>
</organism>
<dbReference type="AlphaFoldDB" id="A0A1Q3CSN1"/>
<dbReference type="EMBL" id="BDDD01002815">
    <property type="protein sequence ID" value="GAV83172.1"/>
    <property type="molecule type" value="Genomic_DNA"/>
</dbReference>
<evidence type="ECO:0000313" key="3">
    <source>
        <dbReference type="Proteomes" id="UP000187406"/>
    </source>
</evidence>
<gene>
    <name evidence="2" type="ORF">CFOL_v3_26622</name>
</gene>
<protein>
    <submittedName>
        <fullName evidence="2">Rve domain-containing protein/RVT_3 domain-containing protein</fullName>
    </submittedName>
</protein>
<dbReference type="OrthoDB" id="1934793at2759"/>
<feature type="region of interest" description="Disordered" evidence="1">
    <location>
        <begin position="1"/>
        <end position="32"/>
    </location>
</feature>
<feature type="non-terminal residue" evidence="2">
    <location>
        <position position="1"/>
    </location>
</feature>
<proteinExistence type="predicted"/>
<evidence type="ECO:0000313" key="2">
    <source>
        <dbReference type="EMBL" id="GAV83172.1"/>
    </source>
</evidence>